<evidence type="ECO:0000256" key="2">
    <source>
        <dbReference type="ARBA" id="ARBA00025626"/>
    </source>
</evidence>
<dbReference type="EMBL" id="DRTU01000096">
    <property type="protein sequence ID" value="HHI00291.1"/>
    <property type="molecule type" value="Genomic_DNA"/>
</dbReference>
<dbReference type="InterPro" id="IPR010154">
    <property type="entry name" value="CRISPR-assoc_Cas7/Cst2/DevR"/>
</dbReference>
<name>A0A7C5P631_THELI</name>
<keyword evidence="1" id="KW-0051">Antiviral defense</keyword>
<gene>
    <name evidence="3" type="primary">cas7i</name>
    <name evidence="3" type="ORF">ENL40_02250</name>
</gene>
<dbReference type="InterPro" id="IPR013414">
    <property type="entry name" value="Cas7/Cst2/DevR_sub_I-B/Tneap"/>
</dbReference>
<proteinExistence type="predicted"/>
<protein>
    <submittedName>
        <fullName evidence="3">Type I-B CRISPR-associated protein Cas7/Cst2/DevR</fullName>
    </submittedName>
</protein>
<reference evidence="3" key="1">
    <citation type="journal article" date="2020" name="mSystems">
        <title>Genome- and Community-Level Interaction Insights into Carbon Utilization and Element Cycling Functions of Hydrothermarchaeota in Hydrothermal Sediment.</title>
        <authorList>
            <person name="Zhou Z."/>
            <person name="Liu Y."/>
            <person name="Xu W."/>
            <person name="Pan J."/>
            <person name="Luo Z.H."/>
            <person name="Li M."/>
        </authorList>
    </citation>
    <scope>NUCLEOTIDE SEQUENCE [LARGE SCALE GENOMIC DNA]</scope>
    <source>
        <strain evidence="3">HyVt-93</strain>
    </source>
</reference>
<evidence type="ECO:0000313" key="3">
    <source>
        <dbReference type="EMBL" id="HHI00291.1"/>
    </source>
</evidence>
<comment type="function">
    <text evidence="2">CRISPR (clustered regularly interspaced short palindromic repeat) is an adaptive immune system that provides protection against mobile genetic elements (viruses, transposable elements and conjugative plasmids). CRISPR clusters contain spacers, sequences complementary to antecedent mobile elements, and target invading nucleic acids. CRISPR clusters are transcribed and processed into CRISPR RNA (crRNA).</text>
</comment>
<dbReference type="NCBIfam" id="TIGR01875">
    <property type="entry name" value="cas_MJ0381"/>
    <property type="match status" value="1"/>
</dbReference>
<dbReference type="GO" id="GO:0051607">
    <property type="term" value="P:defense response to virus"/>
    <property type="evidence" value="ECO:0007669"/>
    <property type="project" value="UniProtKB-KW"/>
</dbReference>
<dbReference type="AlphaFoldDB" id="A0A7C5P631"/>
<dbReference type="Proteomes" id="UP000886217">
    <property type="component" value="Unassembled WGS sequence"/>
</dbReference>
<evidence type="ECO:0000256" key="1">
    <source>
        <dbReference type="ARBA" id="ARBA00023118"/>
    </source>
</evidence>
<comment type="caution">
    <text evidence="3">The sequence shown here is derived from an EMBL/GenBank/DDBJ whole genome shotgun (WGS) entry which is preliminary data.</text>
</comment>
<dbReference type="Pfam" id="PF01905">
    <property type="entry name" value="DevR"/>
    <property type="match status" value="1"/>
</dbReference>
<sequence>MKGIEIVWLSKTDLTNLNSGEGESNLVDIKKFKINGIEYPYVSGQAMRYYIKEAIRRNLSENEFMCVPDDRGEPCGEPEKCVGCDLFGFMKAIKDKGAETRVSPVKVSPAIGLLPFEDNSTLDFLTRKHRGTEKAEGDIVNVELGVNTYKAGIAIDIQRVGGEEKIENRQIKIEYFIDEAERKKRIAKVLDALRFLTDYSKQARLLTDFTPDFIIIAFQNIYSHRLQKAIDFRDGKLNIERLRVIITEVKQYSPAIFVGILPGLLENEEEVKDSFRELGLEVKTPDEAITYAINYLNDLKL</sequence>
<dbReference type="NCBIfam" id="TIGR02585">
    <property type="entry name" value="cas_Cst2_DevR"/>
    <property type="match status" value="1"/>
</dbReference>
<accession>A0A7C5P631</accession>
<organism evidence="3">
    <name type="scientific">Thermococcus litoralis</name>
    <dbReference type="NCBI Taxonomy" id="2265"/>
    <lineage>
        <taxon>Archaea</taxon>
        <taxon>Methanobacteriati</taxon>
        <taxon>Methanobacteriota</taxon>
        <taxon>Thermococci</taxon>
        <taxon>Thermococcales</taxon>
        <taxon>Thermococcaceae</taxon>
        <taxon>Thermococcus</taxon>
    </lineage>
</organism>